<dbReference type="InterPro" id="IPR014752">
    <property type="entry name" value="Arrestin-like_C"/>
</dbReference>
<dbReference type="OMA" id="APHNHPA"/>
<gene>
    <name evidence="2" type="ORF">SOCG_02448</name>
</gene>
<feature type="compositionally biased region" description="Polar residues" evidence="1">
    <location>
        <begin position="402"/>
        <end position="419"/>
    </location>
</feature>
<feature type="region of interest" description="Disordered" evidence="1">
    <location>
        <begin position="158"/>
        <end position="192"/>
    </location>
</feature>
<dbReference type="HOGENOM" id="CLU_528023_0_0_1"/>
<dbReference type="OrthoDB" id="5408401at2759"/>
<evidence type="ECO:0000313" key="3">
    <source>
        <dbReference type="Proteomes" id="UP000016088"/>
    </source>
</evidence>
<dbReference type="RefSeq" id="XP_013016395.1">
    <property type="nucleotide sequence ID" value="XM_013160941.1"/>
</dbReference>
<feature type="region of interest" description="Disordered" evidence="1">
    <location>
        <begin position="293"/>
        <end position="322"/>
    </location>
</feature>
<organism evidence="2 3">
    <name type="scientific">Schizosaccharomyces octosporus (strain yFS286)</name>
    <name type="common">Fission yeast</name>
    <name type="synonym">Octosporomyces octosporus</name>
    <dbReference type="NCBI Taxonomy" id="483514"/>
    <lineage>
        <taxon>Eukaryota</taxon>
        <taxon>Fungi</taxon>
        <taxon>Dikarya</taxon>
        <taxon>Ascomycota</taxon>
        <taxon>Taphrinomycotina</taxon>
        <taxon>Schizosaccharomycetes</taxon>
        <taxon>Schizosaccharomycetales</taxon>
        <taxon>Schizosaccharomycetaceae</taxon>
        <taxon>Schizosaccharomyces</taxon>
    </lineage>
</organism>
<feature type="region of interest" description="Disordered" evidence="1">
    <location>
        <begin position="55"/>
        <end position="74"/>
    </location>
</feature>
<feature type="compositionally biased region" description="Low complexity" evidence="1">
    <location>
        <begin position="225"/>
        <end position="247"/>
    </location>
</feature>
<dbReference type="AlphaFoldDB" id="S9RLX4"/>
<name>S9RLX4_SCHOY</name>
<reference evidence="2 3" key="1">
    <citation type="journal article" date="2011" name="Science">
        <title>Comparative functional genomics of the fission yeasts.</title>
        <authorList>
            <person name="Rhind N."/>
            <person name="Chen Z."/>
            <person name="Yassour M."/>
            <person name="Thompson D.A."/>
            <person name="Haas B.J."/>
            <person name="Habib N."/>
            <person name="Wapinski I."/>
            <person name="Roy S."/>
            <person name="Lin M.F."/>
            <person name="Heiman D.I."/>
            <person name="Young S.K."/>
            <person name="Furuya K."/>
            <person name="Guo Y."/>
            <person name="Pidoux A."/>
            <person name="Chen H.M."/>
            <person name="Robbertse B."/>
            <person name="Goldberg J.M."/>
            <person name="Aoki K."/>
            <person name="Bayne E.H."/>
            <person name="Berlin A.M."/>
            <person name="Desjardins C.A."/>
            <person name="Dobbs E."/>
            <person name="Dukaj L."/>
            <person name="Fan L."/>
            <person name="FitzGerald M.G."/>
            <person name="French C."/>
            <person name="Gujja S."/>
            <person name="Hansen K."/>
            <person name="Keifenheim D."/>
            <person name="Levin J.Z."/>
            <person name="Mosher R.A."/>
            <person name="Mueller C.A."/>
            <person name="Pfiffner J."/>
            <person name="Priest M."/>
            <person name="Russ C."/>
            <person name="Smialowska A."/>
            <person name="Swoboda P."/>
            <person name="Sykes S.M."/>
            <person name="Vaughn M."/>
            <person name="Vengrova S."/>
            <person name="Yoder R."/>
            <person name="Zeng Q."/>
            <person name="Allshire R."/>
            <person name="Baulcombe D."/>
            <person name="Birren B.W."/>
            <person name="Brown W."/>
            <person name="Ekwall K."/>
            <person name="Kellis M."/>
            <person name="Leatherwood J."/>
            <person name="Levin H."/>
            <person name="Margalit H."/>
            <person name="Martienssen R."/>
            <person name="Nieduszynski C.A."/>
            <person name="Spatafora J.W."/>
            <person name="Friedman N."/>
            <person name="Dalgaard J.Z."/>
            <person name="Baumann P."/>
            <person name="Niki H."/>
            <person name="Regev A."/>
            <person name="Nusbaum C."/>
        </authorList>
    </citation>
    <scope>NUCLEOTIDE SEQUENCE [LARGE SCALE GENOMIC DNA]</scope>
    <source>
        <strain evidence="3">yFS286</strain>
    </source>
</reference>
<evidence type="ECO:0000313" key="2">
    <source>
        <dbReference type="EMBL" id="EPX74969.1"/>
    </source>
</evidence>
<dbReference type="EMBL" id="KE503206">
    <property type="protein sequence ID" value="EPX74969.1"/>
    <property type="molecule type" value="Genomic_DNA"/>
</dbReference>
<dbReference type="GO" id="GO:0005634">
    <property type="term" value="C:nucleus"/>
    <property type="evidence" value="ECO:0007669"/>
    <property type="project" value="EnsemblFungi"/>
</dbReference>
<keyword evidence="3" id="KW-1185">Reference proteome</keyword>
<dbReference type="GO" id="GO:0051321">
    <property type="term" value="P:meiotic cell cycle"/>
    <property type="evidence" value="ECO:0007669"/>
    <property type="project" value="EnsemblFungi"/>
</dbReference>
<feature type="region of interest" description="Disordered" evidence="1">
    <location>
        <begin position="356"/>
        <end position="419"/>
    </location>
</feature>
<proteinExistence type="predicted"/>
<sequence>MFLEIVLDHPSFTFQEPVTGKICFETNTASSPRSFQITLRVKGYAVYHHGFLSSPSSHKHPTIASSPSDSDETTEIYSHSFPVSIPAGPSAKSHAVDFQFRFPVKVAGSLPCSKSNDSMVNIRYMLKASIQKRYAFLSSSQSCKAEVIMAPNHSSAPSALPNFDHPTSLSFRPTPTSPSSPSSLPNMATNTATNTFNASSTFRRPSFNPQLPFAHLAANHASQYSTSSTSSSSSTSAPHSATTTTTTHPPPFLSIAPTAPMSSLYSDRYPASPTSPPPPPHFLPSYYYHPQNSSSLASNPPISPGLDLAATTHSTYSSPRPHLGASVPSYPYESPPSAVPTTSSFYSYSTTPPLLSKTGLRSYTSPPASFSHRQPSFTNPPPSFPLNSASSFTREFPPPSPSHSQFYPNLSPSDPLPISTQPSSFAALAPGEKLSIHLEEDDLVGDISENDPMLDQTDSSSSVFPPRKNSTIFQMDDHFVQERTSSPSSAHTQRTSVHSLSPEVCLASDCTVSPSSTVSEKEPIDFHPAKDSRELNMDYAKEFDVLINQVLQSL</sequence>
<feature type="compositionally biased region" description="Polar residues" evidence="1">
    <location>
        <begin position="359"/>
        <end position="377"/>
    </location>
</feature>
<dbReference type="GeneID" id="25031425"/>
<feature type="compositionally biased region" description="Low complexity" evidence="1">
    <location>
        <begin position="166"/>
        <end position="192"/>
    </location>
</feature>
<dbReference type="GO" id="GO:0000747">
    <property type="term" value="P:conjugation with cellular fusion"/>
    <property type="evidence" value="ECO:0007669"/>
    <property type="project" value="EnsemblFungi"/>
</dbReference>
<dbReference type="GO" id="GO:0005737">
    <property type="term" value="C:cytoplasm"/>
    <property type="evidence" value="ECO:0007669"/>
    <property type="project" value="EnsemblFungi"/>
</dbReference>
<protein>
    <submittedName>
        <fullName evidence="2">Meiotic suppressor protein Ste7</fullName>
    </submittedName>
</protein>
<evidence type="ECO:0000256" key="1">
    <source>
        <dbReference type="SAM" id="MobiDB-lite"/>
    </source>
</evidence>
<feature type="region of interest" description="Disordered" evidence="1">
    <location>
        <begin position="224"/>
        <end position="257"/>
    </location>
</feature>
<dbReference type="Gene3D" id="2.60.40.640">
    <property type="match status" value="1"/>
</dbReference>
<dbReference type="VEuPathDB" id="FungiDB:SOCG_02448"/>
<accession>S9RLX4</accession>
<dbReference type="Proteomes" id="UP000016088">
    <property type="component" value="Unassembled WGS sequence"/>
</dbReference>